<name>A0A4Y7QGX6_9AGAM</name>
<evidence type="ECO:0000313" key="1">
    <source>
        <dbReference type="EMBL" id="TDL26675.1"/>
    </source>
</evidence>
<gene>
    <name evidence="1" type="ORF">BD410DRAFT_836521</name>
</gene>
<keyword evidence="2" id="KW-1185">Reference proteome</keyword>
<dbReference type="AlphaFoldDB" id="A0A4Y7QGX6"/>
<organism evidence="1 2">
    <name type="scientific">Rickenella mellea</name>
    <dbReference type="NCBI Taxonomy" id="50990"/>
    <lineage>
        <taxon>Eukaryota</taxon>
        <taxon>Fungi</taxon>
        <taxon>Dikarya</taxon>
        <taxon>Basidiomycota</taxon>
        <taxon>Agaricomycotina</taxon>
        <taxon>Agaricomycetes</taxon>
        <taxon>Hymenochaetales</taxon>
        <taxon>Rickenellaceae</taxon>
        <taxon>Rickenella</taxon>
    </lineage>
</organism>
<dbReference type="EMBL" id="ML170161">
    <property type="protein sequence ID" value="TDL26675.1"/>
    <property type="molecule type" value="Genomic_DNA"/>
</dbReference>
<evidence type="ECO:0000313" key="2">
    <source>
        <dbReference type="Proteomes" id="UP000294933"/>
    </source>
</evidence>
<sequence length="164" mass="18206">MSERIYSADTADREEWAADPTEDGPVVAAKDTYIIRTSLLRVDGEIKSFSLIFPSNYISSVTPIKLAGRNQTLFAALYGAKVLDEDERMTLFRMDPNIANLAENGENCICAGCKCDIPIKLHKQVFDIMTWQIHSAICEPLQYALNILNPHLASSGSSYGPNLY</sequence>
<dbReference type="Proteomes" id="UP000294933">
    <property type="component" value="Unassembled WGS sequence"/>
</dbReference>
<dbReference type="VEuPathDB" id="FungiDB:BD410DRAFT_836521"/>
<reference evidence="1 2" key="1">
    <citation type="submission" date="2018-06" db="EMBL/GenBank/DDBJ databases">
        <title>A transcriptomic atlas of mushroom development highlights an independent origin of complex multicellularity.</title>
        <authorList>
            <consortium name="DOE Joint Genome Institute"/>
            <person name="Krizsan K."/>
            <person name="Almasi E."/>
            <person name="Merenyi Z."/>
            <person name="Sahu N."/>
            <person name="Viragh M."/>
            <person name="Koszo T."/>
            <person name="Mondo S."/>
            <person name="Kiss B."/>
            <person name="Balint B."/>
            <person name="Kues U."/>
            <person name="Barry K."/>
            <person name="Hegedus J.C."/>
            <person name="Henrissat B."/>
            <person name="Johnson J."/>
            <person name="Lipzen A."/>
            <person name="Ohm R."/>
            <person name="Nagy I."/>
            <person name="Pangilinan J."/>
            <person name="Yan J."/>
            <person name="Xiong Y."/>
            <person name="Grigoriev I.V."/>
            <person name="Hibbett D.S."/>
            <person name="Nagy L.G."/>
        </authorList>
    </citation>
    <scope>NUCLEOTIDE SEQUENCE [LARGE SCALE GENOMIC DNA]</scope>
    <source>
        <strain evidence="1 2">SZMC22713</strain>
    </source>
</reference>
<proteinExistence type="predicted"/>
<protein>
    <submittedName>
        <fullName evidence="1">Uncharacterized protein</fullName>
    </submittedName>
</protein>
<accession>A0A4Y7QGX6</accession>